<proteinExistence type="predicted"/>
<reference evidence="1 2" key="1">
    <citation type="submission" date="2018-11" db="EMBL/GenBank/DDBJ databases">
        <authorList>
            <consortium name="Pathogen Informatics"/>
        </authorList>
    </citation>
    <scope>NUCLEOTIDE SEQUENCE [LARGE SCALE GENOMIC DNA]</scope>
    <source>
        <strain evidence="1 2">NCTC12929</strain>
    </source>
</reference>
<evidence type="ECO:0000313" key="2">
    <source>
        <dbReference type="Proteomes" id="UP000270205"/>
    </source>
</evidence>
<dbReference type="EMBL" id="UYIV01000001">
    <property type="protein sequence ID" value="VDH03663.1"/>
    <property type="molecule type" value="Genomic_DNA"/>
</dbReference>
<dbReference type="RefSeq" id="WP_181871974.1">
    <property type="nucleotide sequence ID" value="NZ_UYIV01000001.1"/>
</dbReference>
<dbReference type="AlphaFoldDB" id="A0A7Z8YMY7"/>
<dbReference type="Proteomes" id="UP000270205">
    <property type="component" value="Unassembled WGS sequence"/>
</dbReference>
<comment type="caution">
    <text evidence="1">The sequence shown here is derived from an EMBL/GenBank/DDBJ whole genome shotgun (WGS) entry which is preliminary data.</text>
</comment>
<evidence type="ECO:0000313" key="1">
    <source>
        <dbReference type="EMBL" id="VDH03663.1"/>
    </source>
</evidence>
<keyword evidence="1" id="KW-0436">Ligase</keyword>
<dbReference type="GO" id="GO:0016874">
    <property type="term" value="F:ligase activity"/>
    <property type="evidence" value="ECO:0007669"/>
    <property type="project" value="UniProtKB-KW"/>
</dbReference>
<sequence length="53" mass="6038">MKYTAQQLAEIINAQLIGDPNKVVKNLAFDSRIIYSVQDTAFLAIKTEKKLHF</sequence>
<accession>A0A7Z8YMY7</accession>
<protein>
    <submittedName>
        <fullName evidence="1">Putative bifunctional UDP-N-acetylmuramoyl-tripeptide:D-alanyl-D-alanine ligase/alanine racemase</fullName>
    </submittedName>
</protein>
<organism evidence="1 2">
    <name type="scientific">Bergeyella zoohelcum</name>
    <dbReference type="NCBI Taxonomy" id="1015"/>
    <lineage>
        <taxon>Bacteria</taxon>
        <taxon>Pseudomonadati</taxon>
        <taxon>Bacteroidota</taxon>
        <taxon>Flavobacteriia</taxon>
        <taxon>Flavobacteriales</taxon>
        <taxon>Weeksellaceae</taxon>
        <taxon>Bergeyella</taxon>
    </lineage>
</organism>
<name>A0A7Z8YMY7_9FLAO</name>
<gene>
    <name evidence="1" type="ORF">NCTC12929_01043</name>
</gene>